<dbReference type="SUPFAM" id="SSF52317">
    <property type="entry name" value="Class I glutamine amidotransferase-like"/>
    <property type="match status" value="1"/>
</dbReference>
<reference evidence="4" key="1">
    <citation type="journal article" date="2023" name="PhytoFront">
        <title>Draft Genome Resources of Seven Strains of Tilletia horrida, Causal Agent of Kernel Smut of Rice.</title>
        <authorList>
            <person name="Khanal S."/>
            <person name="Antony Babu S."/>
            <person name="Zhou X.G."/>
        </authorList>
    </citation>
    <scope>NUCLEOTIDE SEQUENCE</scope>
    <source>
        <strain evidence="4">TX3</strain>
    </source>
</reference>
<dbReference type="InterPro" id="IPR029062">
    <property type="entry name" value="Class_I_gatase-like"/>
</dbReference>
<protein>
    <recommendedName>
        <fullName evidence="3">ThuA-like domain-containing protein</fullName>
    </recommendedName>
</protein>
<accession>A0AAN6GIF5</accession>
<evidence type="ECO:0000313" key="4">
    <source>
        <dbReference type="EMBL" id="KAK0540809.1"/>
    </source>
</evidence>
<dbReference type="InterPro" id="IPR029010">
    <property type="entry name" value="ThuA-like"/>
</dbReference>
<organism evidence="4 5">
    <name type="scientific">Tilletia horrida</name>
    <dbReference type="NCBI Taxonomy" id="155126"/>
    <lineage>
        <taxon>Eukaryota</taxon>
        <taxon>Fungi</taxon>
        <taxon>Dikarya</taxon>
        <taxon>Basidiomycota</taxon>
        <taxon>Ustilaginomycotina</taxon>
        <taxon>Exobasidiomycetes</taxon>
        <taxon>Tilletiales</taxon>
        <taxon>Tilletiaceae</taxon>
        <taxon>Tilletia</taxon>
    </lineage>
</organism>
<feature type="region of interest" description="Disordered" evidence="1">
    <location>
        <begin position="280"/>
        <end position="332"/>
    </location>
</feature>
<proteinExistence type="predicted"/>
<dbReference type="Gene3D" id="3.40.50.880">
    <property type="match status" value="1"/>
</dbReference>
<dbReference type="Proteomes" id="UP001176521">
    <property type="component" value="Unassembled WGS sequence"/>
</dbReference>
<feature type="compositionally biased region" description="Polar residues" evidence="1">
    <location>
        <begin position="281"/>
        <end position="292"/>
    </location>
</feature>
<keyword evidence="5" id="KW-1185">Reference proteome</keyword>
<feature type="chain" id="PRO_5042871730" description="ThuA-like domain-containing protein" evidence="2">
    <location>
        <begin position="23"/>
        <end position="360"/>
    </location>
</feature>
<dbReference type="PANTHER" id="PTHR40469">
    <property type="entry name" value="SECRETED GLYCOSYL HYDROLASE"/>
    <property type="match status" value="1"/>
</dbReference>
<dbReference type="Pfam" id="PF06283">
    <property type="entry name" value="ThuA"/>
    <property type="match status" value="1"/>
</dbReference>
<evidence type="ECO:0000256" key="2">
    <source>
        <dbReference type="SAM" id="SignalP"/>
    </source>
</evidence>
<dbReference type="PANTHER" id="PTHR40469:SF2">
    <property type="entry name" value="GALACTOSE-BINDING DOMAIN-LIKE SUPERFAMILY PROTEIN"/>
    <property type="match status" value="1"/>
</dbReference>
<dbReference type="EMBL" id="JAPDMQ010000007">
    <property type="protein sequence ID" value="KAK0540809.1"/>
    <property type="molecule type" value="Genomic_DNA"/>
</dbReference>
<comment type="caution">
    <text evidence="4">The sequence shown here is derived from an EMBL/GenBank/DDBJ whole genome shotgun (WGS) entry which is preliminary data.</text>
</comment>
<feature type="domain" description="ThuA-like" evidence="3">
    <location>
        <begin position="25"/>
        <end position="274"/>
    </location>
</feature>
<feature type="region of interest" description="Disordered" evidence="1">
    <location>
        <begin position="220"/>
        <end position="252"/>
    </location>
</feature>
<dbReference type="AlphaFoldDB" id="A0AAN6GIF5"/>
<evidence type="ECO:0000259" key="3">
    <source>
        <dbReference type="Pfam" id="PF06283"/>
    </source>
</evidence>
<evidence type="ECO:0000256" key="1">
    <source>
        <dbReference type="SAM" id="MobiDB-lite"/>
    </source>
</evidence>
<keyword evidence="2" id="KW-0732">Signal</keyword>
<gene>
    <name evidence="4" type="ORF">OC842_000262</name>
</gene>
<feature type="compositionally biased region" description="Basic and acidic residues" evidence="1">
    <location>
        <begin position="312"/>
        <end position="325"/>
    </location>
</feature>
<sequence length="360" mass="37996">MKIPALSFAVVAALATASLVDARQRVLVYTKTLRFRHDSIPNAIAAVTELGSTASPPGAGWDTVATEDESVAFASRDTLYAFDALVFISTTGEVLSPFAAQLMRQYLEDGGSFVGIHAAADCMRETPWFGRVLGAYFRVHPEITKATLQVAAPSHPSVSFLKNGTWDVEDEIYTFTSNPRDLNHTVLLTIDDDSYPDPVTPKDVRQRLMGSPHPLAWYKDGGILDGGVDDPANSTTQPGTGGPGRSWYTSLGHDPETYADPLFRQHLAAGIRWALDAPSLRSGNKGTSSSPGQPRGSASAPGTGTGTGTAEENPRETRGTTEDTARSGAASSRARATLVGSTLAAMGALAFGSGLPMVLV</sequence>
<name>A0AAN6GIF5_9BASI</name>
<evidence type="ECO:0000313" key="5">
    <source>
        <dbReference type="Proteomes" id="UP001176521"/>
    </source>
</evidence>
<feature type="signal peptide" evidence="2">
    <location>
        <begin position="1"/>
        <end position="22"/>
    </location>
</feature>